<keyword evidence="5" id="KW-1185">Reference proteome</keyword>
<evidence type="ECO:0000256" key="1">
    <source>
        <dbReference type="ARBA" id="ARBA00004123"/>
    </source>
</evidence>
<dbReference type="PANTHER" id="PTHR16056:SF2">
    <property type="entry name" value="TESTIS-EXPRESSED PROTEIN 10"/>
    <property type="match status" value="1"/>
</dbReference>
<sequence>MNKTGATRYQKFLKAEKAKTKLKGKKDKELPKGTNVTKTNFKVKKIVLKEQLKKHGQNEALSNRKLNLKELLCRLNHFNTHSRTDALDGVKELITQHPEVLEQHLGDLIHGITMLILNIEKVVRQQALKVLHLILSNVSAEKLEPFFDIMSTYLRSAMTHVDSRIQEDSLFFLDILLACIPLRVAEDFHKITPNFLDMISKQRIDAKPGRTLTVNLSSQITSVKWRVKVFQRLQEFLQKYAIYKEIQQVERTNYNNGNNLHSFKPNQSNYYPLFNPIYISNCNMSCFSAKTSDLQVDEVEKFKEYTETLIPLLFATWLEACPNRKSDANFDMVINEETALLLRYILQVINLIRSFVKYYKDKYPSSDIDITFSQKYKFLFSQHFLNSFPYITNIRYKKLSKNISPDDEVINDPKLITENLEICHLFIMLNTNLNLKNQNCDISVVLKYIEKIFNQNIDSKINNIVINIMHSLFSAEITGWTKTTSVLDNLFRKIIWIYFNKSMSDISKQEIFTLLCKIALTEKLSHFHSCEPFEMWLKNLPDILLGQQLNVQTVNIIHKFAVTNNKLFNSVIKPKLLNIIKNLPKLVIINAGNNTGSYHKLLSIFYWIKVWDTESLNLLESQLMDNVYQPDHGKYIFDTLRLRSGGIL</sequence>
<dbReference type="InterPro" id="IPR016024">
    <property type="entry name" value="ARM-type_fold"/>
</dbReference>
<dbReference type="AlphaFoldDB" id="A0A8B8ING8"/>
<comment type="similarity">
    <text evidence="2">Belongs to the IPI1/TEX10 family.</text>
</comment>
<dbReference type="InterPro" id="IPR011989">
    <property type="entry name" value="ARM-like"/>
</dbReference>
<comment type="subcellular location">
    <subcellularLocation>
        <location evidence="1">Nucleus</location>
    </subcellularLocation>
</comment>
<dbReference type="RefSeq" id="XP_026498660.2">
    <property type="nucleotide sequence ID" value="XM_026642875.2"/>
</dbReference>
<dbReference type="PANTHER" id="PTHR16056">
    <property type="entry name" value="REGULATOR OF MICROTUBULE DYNAMICS PROTEIN"/>
    <property type="match status" value="1"/>
</dbReference>
<feature type="domain" description="Pre-rRNA-processing protein Ipi1 N-terminal" evidence="4">
    <location>
        <begin position="141"/>
        <end position="237"/>
    </location>
</feature>
<name>A0A8B8ING8_VANTA</name>
<gene>
    <name evidence="6" type="primary">LOC113402584</name>
</gene>
<dbReference type="Proteomes" id="UP001652626">
    <property type="component" value="Chromosome 11"/>
</dbReference>
<dbReference type="InterPro" id="IPR024679">
    <property type="entry name" value="Ipi1_N"/>
</dbReference>
<dbReference type="Gene3D" id="1.25.10.10">
    <property type="entry name" value="Leucine-rich Repeat Variant"/>
    <property type="match status" value="1"/>
</dbReference>
<evidence type="ECO:0000256" key="2">
    <source>
        <dbReference type="ARBA" id="ARBA00006427"/>
    </source>
</evidence>
<evidence type="ECO:0000256" key="3">
    <source>
        <dbReference type="ARBA" id="ARBA00023242"/>
    </source>
</evidence>
<dbReference type="GeneID" id="113402584"/>
<dbReference type="OrthoDB" id="361362at2759"/>
<evidence type="ECO:0000313" key="5">
    <source>
        <dbReference type="Proteomes" id="UP001652626"/>
    </source>
</evidence>
<dbReference type="GO" id="GO:0071339">
    <property type="term" value="C:MLL1 complex"/>
    <property type="evidence" value="ECO:0007669"/>
    <property type="project" value="TreeGrafter"/>
</dbReference>
<evidence type="ECO:0000259" key="4">
    <source>
        <dbReference type="Pfam" id="PF12333"/>
    </source>
</evidence>
<dbReference type="Pfam" id="PF12333">
    <property type="entry name" value="Ipi1_N"/>
    <property type="match status" value="1"/>
</dbReference>
<proteinExistence type="inferred from homology"/>
<keyword evidence="3" id="KW-0539">Nucleus</keyword>
<protein>
    <submittedName>
        <fullName evidence="6">Testis-expressed protein 10</fullName>
    </submittedName>
</protein>
<reference evidence="6" key="1">
    <citation type="submission" date="2025-08" db="UniProtKB">
        <authorList>
            <consortium name="RefSeq"/>
        </authorList>
    </citation>
    <scope>IDENTIFICATION</scope>
    <source>
        <tissue evidence="6">Whole body</tissue>
    </source>
</reference>
<dbReference type="OMA" id="WLEVRPQ"/>
<dbReference type="SUPFAM" id="SSF48371">
    <property type="entry name" value="ARM repeat"/>
    <property type="match status" value="1"/>
</dbReference>
<organism evidence="5 6">
    <name type="scientific">Vanessa tameamea</name>
    <name type="common">Kamehameha butterfly</name>
    <dbReference type="NCBI Taxonomy" id="334116"/>
    <lineage>
        <taxon>Eukaryota</taxon>
        <taxon>Metazoa</taxon>
        <taxon>Ecdysozoa</taxon>
        <taxon>Arthropoda</taxon>
        <taxon>Hexapoda</taxon>
        <taxon>Insecta</taxon>
        <taxon>Pterygota</taxon>
        <taxon>Neoptera</taxon>
        <taxon>Endopterygota</taxon>
        <taxon>Lepidoptera</taxon>
        <taxon>Glossata</taxon>
        <taxon>Ditrysia</taxon>
        <taxon>Papilionoidea</taxon>
        <taxon>Nymphalidae</taxon>
        <taxon>Nymphalinae</taxon>
        <taxon>Vanessa</taxon>
    </lineage>
</organism>
<accession>A0A8B8ING8</accession>
<evidence type="ECO:0000313" key="6">
    <source>
        <dbReference type="RefSeq" id="XP_026498660.2"/>
    </source>
</evidence>